<keyword evidence="1" id="KW-1185">Reference proteome</keyword>
<proteinExistence type="predicted"/>
<gene>
    <name evidence="2 3" type="primary">LOC108810537</name>
</gene>
<dbReference type="KEGG" id="rsz:108810537"/>
<organism evidence="1 2">
    <name type="scientific">Raphanus sativus</name>
    <name type="common">Radish</name>
    <name type="synonym">Raphanus raphanistrum var. sativus</name>
    <dbReference type="NCBI Taxonomy" id="3726"/>
    <lineage>
        <taxon>Eukaryota</taxon>
        <taxon>Viridiplantae</taxon>
        <taxon>Streptophyta</taxon>
        <taxon>Embryophyta</taxon>
        <taxon>Tracheophyta</taxon>
        <taxon>Spermatophyta</taxon>
        <taxon>Magnoliopsida</taxon>
        <taxon>eudicotyledons</taxon>
        <taxon>Gunneridae</taxon>
        <taxon>Pentapetalae</taxon>
        <taxon>rosids</taxon>
        <taxon>malvids</taxon>
        <taxon>Brassicales</taxon>
        <taxon>Brassicaceae</taxon>
        <taxon>Brassiceae</taxon>
        <taxon>Raphanus</taxon>
    </lineage>
</organism>
<dbReference type="OrthoDB" id="10585173at2759"/>
<reference evidence="2 3" key="1">
    <citation type="submission" date="2025-04" db="UniProtKB">
        <authorList>
            <consortium name="RefSeq"/>
        </authorList>
    </citation>
    <scope>IDENTIFICATION</scope>
    <source>
        <tissue evidence="2 3">Leaf</tissue>
    </source>
</reference>
<dbReference type="RefSeq" id="XP_018438146.1">
    <property type="nucleotide sequence ID" value="XM_018582644.2"/>
</dbReference>
<accession>A0A6J0JR25</accession>
<evidence type="ECO:0000313" key="2">
    <source>
        <dbReference type="RefSeq" id="XP_018438146.1"/>
    </source>
</evidence>
<dbReference type="Proteomes" id="UP000504610">
    <property type="component" value="Unplaced"/>
</dbReference>
<sequence>MDRSEIINQFLKLRESFAKKDYKLWVDLWPAFEMNFKDFVGRHGSTPLPDPDYDFFEGFEPTDTEELVAEFASASLLLPPPVNKAPPPPPVNDSAAAPDGISQRLSEAHRLAEEAFVMVNTLSLDGSIRLNRDSVAHLEGCQTNITAATEALQLATNLLSEARSIKQDESLTDLLSDL</sequence>
<dbReference type="AlphaFoldDB" id="A0A6J0JR25"/>
<protein>
    <submittedName>
        <fullName evidence="2 3">Uncharacterized protein LOC108810537</fullName>
    </submittedName>
</protein>
<evidence type="ECO:0000313" key="3">
    <source>
        <dbReference type="RefSeq" id="XP_056857572.1"/>
    </source>
</evidence>
<dbReference type="GeneID" id="108810537"/>
<dbReference type="RefSeq" id="XP_056857572.1">
    <property type="nucleotide sequence ID" value="XM_057001592.1"/>
</dbReference>
<evidence type="ECO:0000313" key="1">
    <source>
        <dbReference type="Proteomes" id="UP000504610"/>
    </source>
</evidence>
<name>A0A6J0JR25_RAPSA</name>